<dbReference type="PANTHER" id="PTHR28229:SF1">
    <property type="entry name" value="TRANSLOCATION PROTEIN SEC66"/>
    <property type="match status" value="1"/>
</dbReference>
<dbReference type="Proteomes" id="UP000305067">
    <property type="component" value="Unassembled WGS sequence"/>
</dbReference>
<feature type="non-terminal residue" evidence="2">
    <location>
        <position position="191"/>
    </location>
</feature>
<name>A0A5C3R377_9AGAR</name>
<keyword evidence="3" id="KW-1185">Reference proteome</keyword>
<organism evidence="2 3">
    <name type="scientific">Pterulicium gracile</name>
    <dbReference type="NCBI Taxonomy" id="1884261"/>
    <lineage>
        <taxon>Eukaryota</taxon>
        <taxon>Fungi</taxon>
        <taxon>Dikarya</taxon>
        <taxon>Basidiomycota</taxon>
        <taxon>Agaricomycotina</taxon>
        <taxon>Agaricomycetes</taxon>
        <taxon>Agaricomycetidae</taxon>
        <taxon>Agaricales</taxon>
        <taxon>Pleurotineae</taxon>
        <taxon>Pterulaceae</taxon>
        <taxon>Pterulicium</taxon>
    </lineage>
</organism>
<keyword evidence="1" id="KW-0812">Transmembrane</keyword>
<accession>A0A5C3R377</accession>
<keyword evidence="1" id="KW-1133">Transmembrane helix</keyword>
<sequence>MASVFVPVLYVIIVFGGLFVFSHFYRKRAASIRPESYFPSHPERNTYVSLLQMSDPPAPDSILKAALVRRAMGDVRRVIQLREDKPALQALLQKGCVGEDLWNSLLAAEKELEAEIVEVVAEANSFVEGWGTIIFPTANEMIANERMRALYETQIPTKLGEAEHKYGVKMKSTPIPQMPAVITPGPPPPQQ</sequence>
<dbReference type="GO" id="GO:0031204">
    <property type="term" value="P:post-translational protein targeting to membrane, translocation"/>
    <property type="evidence" value="ECO:0007669"/>
    <property type="project" value="InterPro"/>
</dbReference>
<evidence type="ECO:0000313" key="3">
    <source>
        <dbReference type="Proteomes" id="UP000305067"/>
    </source>
</evidence>
<dbReference type="OrthoDB" id="73168at2759"/>
<dbReference type="PANTHER" id="PTHR28229">
    <property type="entry name" value="TRANSLOCATION PROTEIN SEC66"/>
    <property type="match status" value="1"/>
</dbReference>
<dbReference type="AlphaFoldDB" id="A0A5C3R377"/>
<evidence type="ECO:0000313" key="2">
    <source>
        <dbReference type="EMBL" id="TFL07620.1"/>
    </source>
</evidence>
<dbReference type="STRING" id="1884261.A0A5C3R377"/>
<dbReference type="Pfam" id="PF09802">
    <property type="entry name" value="Sec66"/>
    <property type="match status" value="1"/>
</dbReference>
<proteinExistence type="predicted"/>
<keyword evidence="1" id="KW-0472">Membrane</keyword>
<feature type="transmembrane region" description="Helical" evidence="1">
    <location>
        <begin position="6"/>
        <end position="25"/>
    </location>
</feature>
<dbReference type="InterPro" id="IPR018624">
    <property type="entry name" value="Sec66"/>
</dbReference>
<gene>
    <name evidence="2" type="ORF">BDV98DRAFT_488179</name>
</gene>
<reference evidence="2 3" key="1">
    <citation type="journal article" date="2019" name="Nat. Ecol. Evol.">
        <title>Megaphylogeny resolves global patterns of mushroom evolution.</title>
        <authorList>
            <person name="Varga T."/>
            <person name="Krizsan K."/>
            <person name="Foldi C."/>
            <person name="Dima B."/>
            <person name="Sanchez-Garcia M."/>
            <person name="Sanchez-Ramirez S."/>
            <person name="Szollosi G.J."/>
            <person name="Szarkandi J.G."/>
            <person name="Papp V."/>
            <person name="Albert L."/>
            <person name="Andreopoulos W."/>
            <person name="Angelini C."/>
            <person name="Antonin V."/>
            <person name="Barry K.W."/>
            <person name="Bougher N.L."/>
            <person name="Buchanan P."/>
            <person name="Buyck B."/>
            <person name="Bense V."/>
            <person name="Catcheside P."/>
            <person name="Chovatia M."/>
            <person name="Cooper J."/>
            <person name="Damon W."/>
            <person name="Desjardin D."/>
            <person name="Finy P."/>
            <person name="Geml J."/>
            <person name="Haridas S."/>
            <person name="Hughes K."/>
            <person name="Justo A."/>
            <person name="Karasinski D."/>
            <person name="Kautmanova I."/>
            <person name="Kiss B."/>
            <person name="Kocsube S."/>
            <person name="Kotiranta H."/>
            <person name="LaButti K.M."/>
            <person name="Lechner B.E."/>
            <person name="Liimatainen K."/>
            <person name="Lipzen A."/>
            <person name="Lukacs Z."/>
            <person name="Mihaltcheva S."/>
            <person name="Morgado L.N."/>
            <person name="Niskanen T."/>
            <person name="Noordeloos M.E."/>
            <person name="Ohm R.A."/>
            <person name="Ortiz-Santana B."/>
            <person name="Ovrebo C."/>
            <person name="Racz N."/>
            <person name="Riley R."/>
            <person name="Savchenko A."/>
            <person name="Shiryaev A."/>
            <person name="Soop K."/>
            <person name="Spirin V."/>
            <person name="Szebenyi C."/>
            <person name="Tomsovsky M."/>
            <person name="Tulloss R.E."/>
            <person name="Uehling J."/>
            <person name="Grigoriev I.V."/>
            <person name="Vagvolgyi C."/>
            <person name="Papp T."/>
            <person name="Martin F.M."/>
            <person name="Miettinen O."/>
            <person name="Hibbett D.S."/>
            <person name="Nagy L.G."/>
        </authorList>
    </citation>
    <scope>NUCLEOTIDE SEQUENCE [LARGE SCALE GENOMIC DNA]</scope>
    <source>
        <strain evidence="2 3">CBS 309.79</strain>
    </source>
</reference>
<evidence type="ECO:0000256" key="1">
    <source>
        <dbReference type="SAM" id="Phobius"/>
    </source>
</evidence>
<protein>
    <submittedName>
        <fullName evidence="2">Sec62/63 complex, subunit Sec66</fullName>
    </submittedName>
</protein>
<dbReference type="EMBL" id="ML178814">
    <property type="protein sequence ID" value="TFL07620.1"/>
    <property type="molecule type" value="Genomic_DNA"/>
</dbReference>
<dbReference type="GO" id="GO:0031207">
    <property type="term" value="C:Sec62/Sec63 complex"/>
    <property type="evidence" value="ECO:0007669"/>
    <property type="project" value="InterPro"/>
</dbReference>